<keyword evidence="3" id="KW-1185">Reference proteome</keyword>
<feature type="compositionally biased region" description="Basic and acidic residues" evidence="1">
    <location>
        <begin position="1"/>
        <end position="22"/>
    </location>
</feature>
<proteinExistence type="predicted"/>
<protein>
    <submittedName>
        <fullName evidence="2">Uncharacterized protein</fullName>
    </submittedName>
</protein>
<dbReference type="Proteomes" id="UP001595792">
    <property type="component" value="Unassembled WGS sequence"/>
</dbReference>
<reference evidence="3" key="1">
    <citation type="journal article" date="2019" name="Int. J. Syst. Evol. Microbiol.">
        <title>The Global Catalogue of Microorganisms (GCM) 10K type strain sequencing project: providing services to taxonomists for standard genome sequencing and annotation.</title>
        <authorList>
            <consortium name="The Broad Institute Genomics Platform"/>
            <consortium name="The Broad Institute Genome Sequencing Center for Infectious Disease"/>
            <person name="Wu L."/>
            <person name="Ma J."/>
        </authorList>
    </citation>
    <scope>NUCLEOTIDE SEQUENCE [LARGE SCALE GENOMIC DNA]</scope>
    <source>
        <strain evidence="3">CCM 8689</strain>
    </source>
</reference>
<organism evidence="2 3">
    <name type="scientific">Pedobacter jamesrossensis</name>
    <dbReference type="NCBI Taxonomy" id="1908238"/>
    <lineage>
        <taxon>Bacteria</taxon>
        <taxon>Pseudomonadati</taxon>
        <taxon>Bacteroidota</taxon>
        <taxon>Sphingobacteriia</taxon>
        <taxon>Sphingobacteriales</taxon>
        <taxon>Sphingobacteriaceae</taxon>
        <taxon>Pedobacter</taxon>
    </lineage>
</organism>
<dbReference type="RefSeq" id="WP_378962401.1">
    <property type="nucleotide sequence ID" value="NZ_JBHRXC010000016.1"/>
</dbReference>
<dbReference type="EMBL" id="JBHSBY010000138">
    <property type="protein sequence ID" value="MFC4198410.1"/>
    <property type="molecule type" value="Genomic_DNA"/>
</dbReference>
<feature type="compositionally biased region" description="Basic and acidic residues" evidence="1">
    <location>
        <begin position="67"/>
        <end position="87"/>
    </location>
</feature>
<accession>A0ABV8NN05</accession>
<comment type="caution">
    <text evidence="2">The sequence shown here is derived from an EMBL/GenBank/DDBJ whole genome shotgun (WGS) entry which is preliminary data.</text>
</comment>
<evidence type="ECO:0000256" key="1">
    <source>
        <dbReference type="SAM" id="MobiDB-lite"/>
    </source>
</evidence>
<gene>
    <name evidence="2" type="ORF">ACFOUY_17015</name>
</gene>
<evidence type="ECO:0000313" key="3">
    <source>
        <dbReference type="Proteomes" id="UP001595792"/>
    </source>
</evidence>
<feature type="region of interest" description="Disordered" evidence="1">
    <location>
        <begin position="1"/>
        <end position="87"/>
    </location>
</feature>
<feature type="compositionally biased region" description="Basic and acidic residues" evidence="1">
    <location>
        <begin position="41"/>
        <end position="52"/>
    </location>
</feature>
<name>A0ABV8NN05_9SPHI</name>
<evidence type="ECO:0000313" key="2">
    <source>
        <dbReference type="EMBL" id="MFC4198410.1"/>
    </source>
</evidence>
<feature type="compositionally biased region" description="Polar residues" evidence="1">
    <location>
        <begin position="53"/>
        <end position="65"/>
    </location>
</feature>
<sequence length="87" mass="9875">MAIEKPSEQENLESKGKKHIENISEWDNDTYGHISSYTGFRRKDEPADEHQENSNASTKLKNINLTKGDDVSQRNSKEEKGLKGKAL</sequence>